<accession>A0A4C1WQ37</accession>
<keyword evidence="2" id="KW-1185">Reference proteome</keyword>
<proteinExistence type="predicted"/>
<reference evidence="1 2" key="1">
    <citation type="journal article" date="2019" name="Commun. Biol.">
        <title>The bagworm genome reveals a unique fibroin gene that provides high tensile strength.</title>
        <authorList>
            <person name="Kono N."/>
            <person name="Nakamura H."/>
            <person name="Ohtoshi R."/>
            <person name="Tomita M."/>
            <person name="Numata K."/>
            <person name="Arakawa K."/>
        </authorList>
    </citation>
    <scope>NUCLEOTIDE SEQUENCE [LARGE SCALE GENOMIC DNA]</scope>
</reference>
<name>A0A4C1WQ37_EUMVA</name>
<dbReference type="EMBL" id="BGZK01000613">
    <property type="protein sequence ID" value="GBP52970.1"/>
    <property type="molecule type" value="Genomic_DNA"/>
</dbReference>
<evidence type="ECO:0000313" key="1">
    <source>
        <dbReference type="EMBL" id="GBP52970.1"/>
    </source>
</evidence>
<gene>
    <name evidence="1" type="ORF">EVAR_97563_1</name>
</gene>
<protein>
    <submittedName>
        <fullName evidence="1">Uncharacterized protein</fullName>
    </submittedName>
</protein>
<evidence type="ECO:0000313" key="2">
    <source>
        <dbReference type="Proteomes" id="UP000299102"/>
    </source>
</evidence>
<comment type="caution">
    <text evidence="1">The sequence shown here is derived from an EMBL/GenBank/DDBJ whole genome shotgun (WGS) entry which is preliminary data.</text>
</comment>
<sequence>MNDVNNEECSLLRCNLLGLASLSSPVMPQGFLAPRTCGEKLDSALCRDSECSLGSFPLYRREVAPATVAFHLVSESSGGSLYPPRLNSFTRYAVPTQEAGNALVTYLRLRLSMRGDDQLFSDELPGAPERGRLIAREICSKSMQKKKVALSDDFGFVATRDEKSFILE</sequence>
<dbReference type="AlphaFoldDB" id="A0A4C1WQ37"/>
<dbReference type="Proteomes" id="UP000299102">
    <property type="component" value="Unassembled WGS sequence"/>
</dbReference>
<organism evidence="1 2">
    <name type="scientific">Eumeta variegata</name>
    <name type="common">Bagworm moth</name>
    <name type="synonym">Eumeta japonica</name>
    <dbReference type="NCBI Taxonomy" id="151549"/>
    <lineage>
        <taxon>Eukaryota</taxon>
        <taxon>Metazoa</taxon>
        <taxon>Ecdysozoa</taxon>
        <taxon>Arthropoda</taxon>
        <taxon>Hexapoda</taxon>
        <taxon>Insecta</taxon>
        <taxon>Pterygota</taxon>
        <taxon>Neoptera</taxon>
        <taxon>Endopterygota</taxon>
        <taxon>Lepidoptera</taxon>
        <taxon>Glossata</taxon>
        <taxon>Ditrysia</taxon>
        <taxon>Tineoidea</taxon>
        <taxon>Psychidae</taxon>
        <taxon>Oiketicinae</taxon>
        <taxon>Eumeta</taxon>
    </lineage>
</organism>